<feature type="region of interest" description="Disordered" evidence="4">
    <location>
        <begin position="393"/>
        <end position="432"/>
    </location>
</feature>
<evidence type="ECO:0000313" key="7">
    <source>
        <dbReference type="Proteomes" id="UP000005408"/>
    </source>
</evidence>
<dbReference type="InterPro" id="IPR036431">
    <property type="entry name" value="ARID_dom_sf"/>
</dbReference>
<evidence type="ECO:0000256" key="1">
    <source>
        <dbReference type="ARBA" id="ARBA00023015"/>
    </source>
</evidence>
<dbReference type="Pfam" id="PF01388">
    <property type="entry name" value="ARID"/>
    <property type="match status" value="1"/>
</dbReference>
<name>A0A8W8IYI4_MAGGI</name>
<dbReference type="GO" id="GO:0000976">
    <property type="term" value="F:transcription cis-regulatory region binding"/>
    <property type="evidence" value="ECO:0007669"/>
    <property type="project" value="TreeGrafter"/>
</dbReference>
<evidence type="ECO:0000256" key="3">
    <source>
        <dbReference type="ARBA" id="ARBA00023242"/>
    </source>
</evidence>
<dbReference type="PANTHER" id="PTHR13964:SF44">
    <property type="entry name" value="ARID DOMAIN-CONTAINING PROTEIN"/>
    <property type="match status" value="1"/>
</dbReference>
<dbReference type="OMA" id="FPATSCK"/>
<dbReference type="SMART" id="SM01014">
    <property type="entry name" value="ARID"/>
    <property type="match status" value="1"/>
</dbReference>
<feature type="compositionally biased region" description="Low complexity" evidence="4">
    <location>
        <begin position="776"/>
        <end position="785"/>
    </location>
</feature>
<dbReference type="FunFam" id="1.10.150.60:FF:000015">
    <property type="entry name" value="AT-rich interactive domain-containing protein 5B"/>
    <property type="match status" value="1"/>
</dbReference>
<feature type="compositionally biased region" description="Polar residues" evidence="4">
    <location>
        <begin position="651"/>
        <end position="662"/>
    </location>
</feature>
<feature type="compositionally biased region" description="Low complexity" evidence="4">
    <location>
        <begin position="663"/>
        <end position="673"/>
    </location>
</feature>
<dbReference type="InterPro" id="IPR001606">
    <property type="entry name" value="ARID_dom"/>
</dbReference>
<dbReference type="Gene3D" id="1.10.150.60">
    <property type="entry name" value="ARID DNA-binding domain"/>
    <property type="match status" value="1"/>
</dbReference>
<feature type="compositionally biased region" description="Polar residues" evidence="4">
    <location>
        <begin position="482"/>
        <end position="492"/>
    </location>
</feature>
<dbReference type="GO" id="GO:0005634">
    <property type="term" value="C:nucleus"/>
    <property type="evidence" value="ECO:0007669"/>
    <property type="project" value="TreeGrafter"/>
</dbReference>
<dbReference type="OrthoDB" id="1938591at2759"/>
<dbReference type="SUPFAM" id="SSF46774">
    <property type="entry name" value="ARID-like"/>
    <property type="match status" value="1"/>
</dbReference>
<dbReference type="Proteomes" id="UP000005408">
    <property type="component" value="Unassembled WGS sequence"/>
</dbReference>
<feature type="region of interest" description="Disordered" evidence="4">
    <location>
        <begin position="454"/>
        <end position="511"/>
    </location>
</feature>
<evidence type="ECO:0000256" key="2">
    <source>
        <dbReference type="ARBA" id="ARBA00023163"/>
    </source>
</evidence>
<feature type="compositionally biased region" description="Polar residues" evidence="4">
    <location>
        <begin position="802"/>
        <end position="834"/>
    </location>
</feature>
<evidence type="ECO:0000256" key="4">
    <source>
        <dbReference type="SAM" id="MobiDB-lite"/>
    </source>
</evidence>
<dbReference type="SMART" id="SM00501">
    <property type="entry name" value="BRIGHT"/>
    <property type="match status" value="1"/>
</dbReference>
<dbReference type="GO" id="GO:0006357">
    <property type="term" value="P:regulation of transcription by RNA polymerase II"/>
    <property type="evidence" value="ECO:0007669"/>
    <property type="project" value="TreeGrafter"/>
</dbReference>
<dbReference type="PANTHER" id="PTHR13964">
    <property type="entry name" value="RBP-RELATED"/>
    <property type="match status" value="1"/>
</dbReference>
<accession>A0A8W8IYI4</accession>
<evidence type="ECO:0000259" key="5">
    <source>
        <dbReference type="PROSITE" id="PS51011"/>
    </source>
</evidence>
<evidence type="ECO:0000313" key="6">
    <source>
        <dbReference type="EnsemblMetazoa" id="G16421.1:cds"/>
    </source>
</evidence>
<dbReference type="InterPro" id="IPR051232">
    <property type="entry name" value="ARID/SWI1_ChromRemod"/>
</dbReference>
<dbReference type="PROSITE" id="PS51011">
    <property type="entry name" value="ARID"/>
    <property type="match status" value="1"/>
</dbReference>
<feature type="compositionally biased region" description="Basic residues" evidence="4">
    <location>
        <begin position="457"/>
        <end position="468"/>
    </location>
</feature>
<keyword evidence="3" id="KW-0539">Nucleus</keyword>
<keyword evidence="2" id="KW-0804">Transcription</keyword>
<feature type="compositionally biased region" description="Basic and acidic residues" evidence="4">
    <location>
        <begin position="493"/>
        <end position="511"/>
    </location>
</feature>
<feature type="compositionally biased region" description="Basic and acidic residues" evidence="4">
    <location>
        <begin position="762"/>
        <end position="774"/>
    </location>
</feature>
<feature type="compositionally biased region" description="Basic and acidic residues" evidence="4">
    <location>
        <begin position="393"/>
        <end position="415"/>
    </location>
</feature>
<feature type="compositionally biased region" description="Basic and acidic residues" evidence="4">
    <location>
        <begin position="836"/>
        <end position="847"/>
    </location>
</feature>
<feature type="domain" description="ARID" evidence="5">
    <location>
        <begin position="299"/>
        <end position="391"/>
    </location>
</feature>
<organism evidence="6 7">
    <name type="scientific">Magallana gigas</name>
    <name type="common">Pacific oyster</name>
    <name type="synonym">Crassostrea gigas</name>
    <dbReference type="NCBI Taxonomy" id="29159"/>
    <lineage>
        <taxon>Eukaryota</taxon>
        <taxon>Metazoa</taxon>
        <taxon>Spiralia</taxon>
        <taxon>Lophotrochozoa</taxon>
        <taxon>Mollusca</taxon>
        <taxon>Bivalvia</taxon>
        <taxon>Autobranchia</taxon>
        <taxon>Pteriomorphia</taxon>
        <taxon>Ostreida</taxon>
        <taxon>Ostreoidea</taxon>
        <taxon>Ostreidae</taxon>
        <taxon>Magallana</taxon>
    </lineage>
</organism>
<feature type="region of interest" description="Disordered" evidence="4">
    <location>
        <begin position="624"/>
        <end position="688"/>
    </location>
</feature>
<feature type="region of interest" description="Disordered" evidence="4">
    <location>
        <begin position="247"/>
        <end position="276"/>
    </location>
</feature>
<dbReference type="EnsemblMetazoa" id="G16421.1">
    <property type="protein sequence ID" value="G16421.1:cds"/>
    <property type="gene ID" value="G16421"/>
</dbReference>
<feature type="region of interest" description="Disordered" evidence="4">
    <location>
        <begin position="727"/>
        <end position="864"/>
    </location>
</feature>
<dbReference type="AlphaFoldDB" id="A0A8W8IYI4"/>
<feature type="compositionally biased region" description="Low complexity" evidence="4">
    <location>
        <begin position="639"/>
        <end position="650"/>
    </location>
</feature>
<proteinExistence type="predicted"/>
<sequence>MDEQNVEKCGSAIGEHASNTFYKAIKFSKNGRYRILTLGEFFYIKITKLRDVCVGELQMIWTNKQDENQLICSVRLYVLPEHTDTGREDEHGEDEILAMSEKLILKAGDLVPLLIENVTWTFGRPLCQEESLSPHKEEFRNIFVCNKKGLNFSDVEKEKEKIDDKGDLTSTPLTILSFTQYCRYRTVLKRLENMVDKWLRNAIICAIGGIVTKSKNARIMFCKTTVDVPELDDLEIRCDHLAPSLKGRPRKKKSLTRSDSDSYETSSDISTPGGRKDVLIGKRESALRNGLKFDNSQVSAEEQEFLFNLHCFMKRRNTPISRIPSLGFKQVDLYFFYTYAQKLGGYEMVTQKRLWKHLYDRLGGNPGSTSAATCTRRHYEKLLLPYERYDKGRNIEKKHSKHHKEEPSTTHREDNSCMTPTEDGFSKPRRRFKTTLTLRQRAEQWEQIRKLKERQKAIKGRKPGRPRTVKNLLDSSEKEKTQALSYTSIKTEISSREETEDAPGDRLEGSVMIKEEKESVSDSESHVQTVFSQSKLFQQNSVQGSSSTSMNHSNAMERDVPNIPVHQAALFYPQTFVPLGGLHPMGLPLMNQLPMGIPRFHNHPLFSPASSEKQQQSYRPNILRNSQKTPQEIRSAHASSKSSGYPLSKSVDPSPSRQTSNMSPASSSAASSPKTLMVPPAHSNGLKRSFSTNHQKVSTASAPNFANKSLLFDFESPKRQKLDVAAINSSECSDEPTDLSMKTLKKRTGSDNVERTGTPSRDTPENLSNRERSPSRSRPPVHSSPAGSEAPTDIPHSVFSKRPSSVFNTSPTSLSSSMVELSNGPSTPSQSQEGLRSMKFESQDLRKSRSAIKGSESFSSSMKAAGLPELPPGMVHPAFLHPMMRPSVPIPQSGYFPIPLQLQQLYQAQLRASAAYDGLLQRDHASFSGVPLPMFVPQMPLYSQRDKK</sequence>
<keyword evidence="1" id="KW-0805">Transcription regulation</keyword>
<dbReference type="CDD" id="cd16869">
    <property type="entry name" value="ARID_ARID5"/>
    <property type="match status" value="1"/>
</dbReference>
<keyword evidence="7" id="KW-1185">Reference proteome</keyword>
<protein>
    <recommendedName>
        <fullName evidence="5">ARID domain-containing protein</fullName>
    </recommendedName>
</protein>
<reference evidence="6" key="1">
    <citation type="submission" date="2022-08" db="UniProtKB">
        <authorList>
            <consortium name="EnsemblMetazoa"/>
        </authorList>
    </citation>
    <scope>IDENTIFICATION</scope>
    <source>
        <strain evidence="6">05x7-T-G4-1.051#20</strain>
    </source>
</reference>